<evidence type="ECO:0000256" key="3">
    <source>
        <dbReference type="SAM" id="Phobius"/>
    </source>
</evidence>
<keyword evidence="3" id="KW-0812">Transmembrane</keyword>
<name>E1QV19_VULDI</name>
<evidence type="ECO:0000256" key="1">
    <source>
        <dbReference type="ARBA" id="ARBA00022679"/>
    </source>
</evidence>
<dbReference type="Gene3D" id="1.20.120.1760">
    <property type="match status" value="1"/>
</dbReference>
<keyword evidence="3" id="KW-0472">Membrane</keyword>
<dbReference type="AlphaFoldDB" id="E1QV19"/>
<organism evidence="4 5">
    <name type="scientific">Vulcanisaeta distributa (strain DSM 14429 / JCM 11212 / NBRC 100878 / IC-017)</name>
    <dbReference type="NCBI Taxonomy" id="572478"/>
    <lineage>
        <taxon>Archaea</taxon>
        <taxon>Thermoproteota</taxon>
        <taxon>Thermoprotei</taxon>
        <taxon>Thermoproteales</taxon>
        <taxon>Thermoproteaceae</taxon>
        <taxon>Vulcanisaeta</taxon>
    </lineage>
</organism>
<dbReference type="HOGENOM" id="CLU_080384_1_2_2"/>
<dbReference type="KEGG" id="vdi:Vdis_1838"/>
<dbReference type="Pfam" id="PF01066">
    <property type="entry name" value="CDP-OH_P_transf"/>
    <property type="match status" value="1"/>
</dbReference>
<proteinExistence type="inferred from homology"/>
<evidence type="ECO:0000256" key="2">
    <source>
        <dbReference type="RuleBase" id="RU003750"/>
    </source>
</evidence>
<dbReference type="InterPro" id="IPR048254">
    <property type="entry name" value="CDP_ALCOHOL_P_TRANSF_CS"/>
</dbReference>
<protein>
    <submittedName>
        <fullName evidence="4">CDP-alcohol phosphatidyltransferase</fullName>
    </submittedName>
</protein>
<sequence length="209" mass="23351">MSIVVLGKLKDRIERIGRRILERGFAKVLPRDPNALTVSSLIITLPTPYLTWLHHYWAYILTFTLLIIAGAFDMLDGLIARYWGRASRLGAFLDSTLDRYVDFIALIDLWIVSDMNLLSTISLLLAVLGSLMTSYTRARAEALGIKMIGVGLLEREERLILILLILLIFIITGIGAVALYGLVLLALLTNITAIERIITVIRSLSSRNN</sequence>
<dbReference type="InterPro" id="IPR043130">
    <property type="entry name" value="CDP-OH_PTrfase_TM_dom"/>
</dbReference>
<dbReference type="GO" id="GO:0016780">
    <property type="term" value="F:phosphotransferase activity, for other substituted phosphate groups"/>
    <property type="evidence" value="ECO:0007669"/>
    <property type="project" value="InterPro"/>
</dbReference>
<dbReference type="InterPro" id="IPR000462">
    <property type="entry name" value="CDP-OH_P_trans"/>
</dbReference>
<dbReference type="EMBL" id="CP002100">
    <property type="protein sequence ID" value="ADN51210.1"/>
    <property type="molecule type" value="Genomic_DNA"/>
</dbReference>
<dbReference type="PROSITE" id="PS00379">
    <property type="entry name" value="CDP_ALCOHOL_P_TRANSF"/>
    <property type="match status" value="1"/>
</dbReference>
<dbReference type="GO" id="GO:0016020">
    <property type="term" value="C:membrane"/>
    <property type="evidence" value="ECO:0007669"/>
    <property type="project" value="InterPro"/>
</dbReference>
<feature type="transmembrane region" description="Helical" evidence="3">
    <location>
        <begin position="56"/>
        <end position="79"/>
    </location>
</feature>
<reference evidence="4 5" key="1">
    <citation type="journal article" date="2010" name="Stand. Genomic Sci.">
        <title>Complete genome sequence of Vulcanisaeta distributa type strain (IC-017).</title>
        <authorList>
            <person name="Mavromatis K."/>
            <person name="Sikorski J."/>
            <person name="Pabst E."/>
            <person name="Teshima H."/>
            <person name="Lapidus A."/>
            <person name="Lucas S."/>
            <person name="Nolan M."/>
            <person name="Glavina Del Rio T."/>
            <person name="Cheng J.F."/>
            <person name="Bruce D."/>
            <person name="Goodwin L."/>
            <person name="Pitluck S."/>
            <person name="Liolios K."/>
            <person name="Ivanova N."/>
            <person name="Mikhailova N."/>
            <person name="Pati A."/>
            <person name="Chen A."/>
            <person name="Palaniappan K."/>
            <person name="Land M."/>
            <person name="Hauser L."/>
            <person name="Chang Y.J."/>
            <person name="Jeffries C.D."/>
            <person name="Rohde M."/>
            <person name="Spring S."/>
            <person name="Goker M."/>
            <person name="Wirth R."/>
            <person name="Woyke T."/>
            <person name="Bristow J."/>
            <person name="Eisen J.A."/>
            <person name="Markowitz V."/>
            <person name="Hugenholtz P."/>
            <person name="Klenk H.P."/>
            <person name="Kyrpides N.C."/>
        </authorList>
    </citation>
    <scope>NUCLEOTIDE SEQUENCE [LARGE SCALE GENOMIC DNA]</scope>
    <source>
        <strain evidence="5">DSM 14429 / JCM 11212 / NBRC 100878 / IC-017</strain>
    </source>
</reference>
<reference evidence="5" key="2">
    <citation type="journal article" date="2010" name="Stand. Genomic Sci.">
        <title>Complete genome sequence of Vulcanisaeta distributa type strain (IC-017T).</title>
        <authorList>
            <person name="Mavromatis K."/>
            <person name="Sikorski J."/>
            <person name="Pabst E."/>
            <person name="Teshima H."/>
            <person name="Lapidus A."/>
            <person name="Lucas S."/>
            <person name="Nolan M."/>
            <person name="Glavina Del Rio T."/>
            <person name="Cheng J."/>
            <person name="Bruce D."/>
            <person name="Goodwin L."/>
            <person name="Pitluck S."/>
            <person name="Liolios K."/>
            <person name="Ivanova N."/>
            <person name="Mikhailova N."/>
            <person name="Pati A."/>
            <person name="Chen A."/>
            <person name="Palaniappan K."/>
            <person name="Land M."/>
            <person name="Hauser L."/>
            <person name="Chang Y."/>
            <person name="Jeffries C."/>
            <person name="Rohde M."/>
            <person name="Spring S."/>
            <person name="Goker M."/>
            <person name="Wirth R."/>
            <person name="Woyke T."/>
            <person name="Bristow J."/>
            <person name="Eisen J."/>
            <person name="Markowitz V."/>
            <person name="Hugenholtz P."/>
            <person name="Klenk H."/>
            <person name="Kyrpides N."/>
        </authorList>
    </citation>
    <scope>NUCLEOTIDE SEQUENCE [LARGE SCALE GENOMIC DNA]</scope>
    <source>
        <strain evidence="5">DSM 14429 / JCM 11212 / NBRC 100878 / IC-017</strain>
    </source>
</reference>
<gene>
    <name evidence="4" type="ordered locus">Vdis_1838</name>
</gene>
<keyword evidence="3" id="KW-1133">Transmembrane helix</keyword>
<dbReference type="GO" id="GO:0008654">
    <property type="term" value="P:phospholipid biosynthetic process"/>
    <property type="evidence" value="ECO:0007669"/>
    <property type="project" value="InterPro"/>
</dbReference>
<keyword evidence="1 2" id="KW-0808">Transferase</keyword>
<feature type="transmembrane region" description="Helical" evidence="3">
    <location>
        <begin position="159"/>
        <end position="188"/>
    </location>
</feature>
<evidence type="ECO:0000313" key="5">
    <source>
        <dbReference type="Proteomes" id="UP000006681"/>
    </source>
</evidence>
<accession>E1QV19</accession>
<dbReference type="eggNOG" id="arCOG00670">
    <property type="taxonomic scope" value="Archaea"/>
</dbReference>
<dbReference type="STRING" id="572478.Vdis_1838"/>
<dbReference type="Proteomes" id="UP000006681">
    <property type="component" value="Chromosome"/>
</dbReference>
<keyword evidence="5" id="KW-1185">Reference proteome</keyword>
<evidence type="ECO:0000313" key="4">
    <source>
        <dbReference type="EMBL" id="ADN51210.1"/>
    </source>
</evidence>
<comment type="similarity">
    <text evidence="2">Belongs to the CDP-alcohol phosphatidyltransferase class-I family.</text>
</comment>
<feature type="transmembrane region" description="Helical" evidence="3">
    <location>
        <begin position="117"/>
        <end position="138"/>
    </location>
</feature>